<feature type="compositionally biased region" description="Polar residues" evidence="2">
    <location>
        <begin position="1010"/>
        <end position="1022"/>
    </location>
</feature>
<dbReference type="Proteomes" id="UP001597110">
    <property type="component" value="Unassembled WGS sequence"/>
</dbReference>
<feature type="region of interest" description="Disordered" evidence="2">
    <location>
        <begin position="1001"/>
        <end position="1022"/>
    </location>
</feature>
<evidence type="ECO:0000313" key="5">
    <source>
        <dbReference type="EMBL" id="MFD0725938.1"/>
    </source>
</evidence>
<evidence type="ECO:0000313" key="6">
    <source>
        <dbReference type="Proteomes" id="UP001597110"/>
    </source>
</evidence>
<evidence type="ECO:0000256" key="2">
    <source>
        <dbReference type="SAM" id="MobiDB-lite"/>
    </source>
</evidence>
<name>A0ABW2YDG7_9GAMM</name>
<dbReference type="SUPFAM" id="SSF48452">
    <property type="entry name" value="TPR-like"/>
    <property type="match status" value="1"/>
</dbReference>
<dbReference type="Pfam" id="PF08357">
    <property type="entry name" value="SEFIR"/>
    <property type="match status" value="1"/>
</dbReference>
<dbReference type="InterPro" id="IPR035897">
    <property type="entry name" value="Toll_tir_struct_dom_sf"/>
</dbReference>
<dbReference type="Gene3D" id="1.25.40.10">
    <property type="entry name" value="Tetratricopeptide repeat domain"/>
    <property type="match status" value="1"/>
</dbReference>
<proteinExistence type="predicted"/>
<organism evidence="5 6">
    <name type="scientific">Lysobacter brunescens</name>
    <dbReference type="NCBI Taxonomy" id="262323"/>
    <lineage>
        <taxon>Bacteria</taxon>
        <taxon>Pseudomonadati</taxon>
        <taxon>Pseudomonadota</taxon>
        <taxon>Gammaproteobacteria</taxon>
        <taxon>Lysobacterales</taxon>
        <taxon>Lysobacteraceae</taxon>
        <taxon>Lysobacter</taxon>
    </lineage>
</organism>
<dbReference type="InterPro" id="IPR027417">
    <property type="entry name" value="P-loop_NTPase"/>
</dbReference>
<dbReference type="Gene3D" id="3.40.50.10140">
    <property type="entry name" value="Toll/interleukin-1 receptor homology (TIR) domain"/>
    <property type="match status" value="2"/>
</dbReference>
<feature type="region of interest" description="Disordered" evidence="2">
    <location>
        <begin position="158"/>
        <end position="178"/>
    </location>
</feature>
<protein>
    <submittedName>
        <fullName evidence="5">TIR domain-containing protein</fullName>
    </submittedName>
</protein>
<dbReference type="SMART" id="SM00255">
    <property type="entry name" value="TIR"/>
    <property type="match status" value="1"/>
</dbReference>
<dbReference type="SUPFAM" id="SSF52200">
    <property type="entry name" value="Toll/Interleukin receptor TIR domain"/>
    <property type="match status" value="1"/>
</dbReference>
<dbReference type="InterPro" id="IPR013568">
    <property type="entry name" value="SEFIR_dom"/>
</dbReference>
<dbReference type="InterPro" id="IPR011990">
    <property type="entry name" value="TPR-like_helical_dom_sf"/>
</dbReference>
<dbReference type="PROSITE" id="PS51534">
    <property type="entry name" value="SEFIR"/>
    <property type="match status" value="1"/>
</dbReference>
<dbReference type="Gene3D" id="3.40.50.300">
    <property type="entry name" value="P-loop containing nucleotide triphosphate hydrolases"/>
    <property type="match status" value="1"/>
</dbReference>
<evidence type="ECO:0000256" key="1">
    <source>
        <dbReference type="SAM" id="Coils"/>
    </source>
</evidence>
<evidence type="ECO:0000259" key="3">
    <source>
        <dbReference type="PROSITE" id="PS50104"/>
    </source>
</evidence>
<dbReference type="EMBL" id="JBHTIF010000001">
    <property type="protein sequence ID" value="MFD0725938.1"/>
    <property type="molecule type" value="Genomic_DNA"/>
</dbReference>
<feature type="coiled-coil region" evidence="1">
    <location>
        <begin position="367"/>
        <end position="394"/>
    </location>
</feature>
<comment type="caution">
    <text evidence="5">The sequence shown here is derived from an EMBL/GenBank/DDBJ whole genome shotgun (WGS) entry which is preliminary data.</text>
</comment>
<keyword evidence="1" id="KW-0175">Coiled coil</keyword>
<accession>A0ABW2YDG7</accession>
<dbReference type="Pfam" id="PF13676">
    <property type="entry name" value="TIR_2"/>
    <property type="match status" value="1"/>
</dbReference>
<dbReference type="InterPro" id="IPR000157">
    <property type="entry name" value="TIR_dom"/>
</dbReference>
<dbReference type="RefSeq" id="WP_386823514.1">
    <property type="nucleotide sequence ID" value="NZ_JBHTIF010000001.1"/>
</dbReference>
<keyword evidence="6" id="KW-1185">Reference proteome</keyword>
<feature type="domain" description="SEFIR" evidence="4">
    <location>
        <begin position="6"/>
        <end position="146"/>
    </location>
</feature>
<feature type="domain" description="TIR" evidence="3">
    <location>
        <begin position="1026"/>
        <end position="1152"/>
    </location>
</feature>
<reference evidence="6" key="1">
    <citation type="journal article" date="2019" name="Int. J. Syst. Evol. Microbiol.">
        <title>The Global Catalogue of Microorganisms (GCM) 10K type strain sequencing project: providing services to taxonomists for standard genome sequencing and annotation.</title>
        <authorList>
            <consortium name="The Broad Institute Genomics Platform"/>
            <consortium name="The Broad Institute Genome Sequencing Center for Infectious Disease"/>
            <person name="Wu L."/>
            <person name="Ma J."/>
        </authorList>
    </citation>
    <scope>NUCLEOTIDE SEQUENCE [LARGE SCALE GENOMIC DNA]</scope>
    <source>
        <strain evidence="6">CCUG 55585</strain>
    </source>
</reference>
<dbReference type="PROSITE" id="PS50104">
    <property type="entry name" value="TIR"/>
    <property type="match status" value="1"/>
</dbReference>
<gene>
    <name evidence="5" type="ORF">ACFQ0E_10040</name>
</gene>
<dbReference type="SUPFAM" id="SSF52540">
    <property type="entry name" value="P-loop containing nucleoside triphosphate hydrolases"/>
    <property type="match status" value="1"/>
</dbReference>
<evidence type="ECO:0000259" key="4">
    <source>
        <dbReference type="PROSITE" id="PS51534"/>
    </source>
</evidence>
<sequence>MTDQSPLRVFISYSHDSDAHRERVLGLSERLRGDGIETILDRYVERGSPPEGWPRWMLNGLEKATHVLCICTETYYRRFRGHEAPGKGKGVDWEGALMTQALYDARSVSTKFIPVLFAGTDAPSVPEPLRGQTFYVVDSDAGYEALYDALLNQSGVVPGPVGTPKRKPRATGQQLSFTSAAEAKDSTSDVTRKIARTQLDKHAPRVLFGRETELAALDAAWANGTLNIYTLVAWGGAGKTSLVFRWVQTRFAATGWPGVERYFDWSFYSQGTDESRQTSADLFIAKALEFFGDPDPTVGSPHERGERLAGLIRRHRTLLILDGIEPLQYPPNDPQAGRLKDQALDALLRELAADNPGLVVITTREHLTDIDKLANTEEQKLDKLNKEAAVALLRDLQIVGTDEELHAAWQGAGGHALTLSLLGRFIADAFDDHDIRHYREVKFKAADQEHQGRSAFKVMVAYERWLRSAGPERQRELAVLRLTGLFDRPMAKGCLQALRAEPSIPGLTDALVTLTEQQWNIAVTRLSKVELLSVSPDAIDAHPLIREYFAAQLKRDQPEAFQAAHSRLFDDLCANTPHHPDGIDGLAPLYEAVTHGCLAGRHQEAREKVYRDRILRGAVNDGFYSTKKLGAIGANLAAIAAFFDEPWSRVSPNLTEADQAWLLNEAAFHLRALGRLTEALQPIRATLELNGASGRWKNAAVVASSLSELEVTLGRLPDAVTDARQSITHADQSGDAFQRMSTRTAAADALYQSGQRAEAGTLFAEAERMQQERQPQFDLLYSVQGFQYCDWLLAPAKQAAWQKLLNQTFSSSKSQISDCLAEVERRAKTTLSWSTPRNLLLDIALDHLTLARVGLIRAILANPLPQPTLDLTHVAAAVNGLRAAVSMDQLPRSLLTAALYHFVRGEHNLALKHLAEAQQIAERGPMPLFLADIHLTRARLFHDHDELAKAAKLIRTLGYGRRYEELADAERADKIVQTEGKRSTSGAGETQHVIGGLAKNASESDLPKTVSDSTLTHPQTENKPTMSFHVFLSHNSKDKPAVRDLKQQLIGYSLTVWLDEDELQPGIPWQQLLEDGIHQSRSIAVLIGKDGLGPWEDEEMQAALRLAVADKRPVIPVLMPGAAAQPKLPMFLGNRTWVDLRNGFTKDGLNKLVWGITGNKPPPLAAPRTIAAIEFTLDRPLSESDEAAFRSAFQQATGIDASLVRIASIRSGSTIVRMEASPDVIEDAVRQFQSAQEKLHKFSQLTGLKVMRWAIGGTEYELKVEASEAGMQIPRLLARFQEEDGQPLEVDDGGDDGCPAYWIDLWIDGAPPETTKVAFEVLDDPERDEPSWTVKRKKSAARDFLTDDFTSYGDVKIIAVGTASDHRLLWEIKSSLLDALMRGYRTNIPNNAAYRRAIDQLRTESSLPSSPVISSSITTPRSNNKGNTMTRCKVLFLASAPLDCDPLELDEEARAIGLRILQTDHRDAIDFVSKFAVRRDDLQLYLNKEGPHVLHFSGHGTKDEIEFKGDDGNAVPVSKAALKAMLKAVKDNIRLVILNACYTGETADSITDVIDCAIGMKRGISDEAARVFAASFYLAVGFGRSVNNAFDQAVASIQVMGIPEDKTPVLTCRDGVDPNDMFLVQATVKQSNPQ</sequence>